<reference evidence="2 3" key="1">
    <citation type="submission" date="2017-11" db="EMBL/GenBank/DDBJ databases">
        <title>Genomic Encyclopedia of Archaeal and Bacterial Type Strains, Phase II (KMG-II): From Individual Species to Whole Genera.</title>
        <authorList>
            <person name="Goeker M."/>
        </authorList>
    </citation>
    <scope>NUCLEOTIDE SEQUENCE [LARGE SCALE GENOMIC DNA]</scope>
    <source>
        <strain evidence="2 3">DSM 22413</strain>
    </source>
</reference>
<evidence type="ECO:0000313" key="2">
    <source>
        <dbReference type="EMBL" id="PJI93403.1"/>
    </source>
</evidence>
<keyword evidence="3" id="KW-1185">Reference proteome</keyword>
<feature type="domain" description="VOC" evidence="1">
    <location>
        <begin position="4"/>
        <end position="123"/>
    </location>
</feature>
<dbReference type="Proteomes" id="UP000231586">
    <property type="component" value="Unassembled WGS sequence"/>
</dbReference>
<protein>
    <submittedName>
        <fullName evidence="2">Putative enzyme related to lactoylglutathione lyase</fullName>
    </submittedName>
</protein>
<dbReference type="Gene3D" id="3.10.180.10">
    <property type="entry name" value="2,3-Dihydroxybiphenyl 1,2-Dioxygenase, domain 1"/>
    <property type="match status" value="1"/>
</dbReference>
<dbReference type="EMBL" id="PGTZ01000008">
    <property type="protein sequence ID" value="PJI93403.1"/>
    <property type="molecule type" value="Genomic_DNA"/>
</dbReference>
<dbReference type="SUPFAM" id="SSF54593">
    <property type="entry name" value="Glyoxalase/Bleomycin resistance protein/Dihydroxybiphenyl dioxygenase"/>
    <property type="match status" value="1"/>
</dbReference>
<dbReference type="PANTHER" id="PTHR35908:SF1">
    <property type="entry name" value="CONSERVED PROTEIN"/>
    <property type="match status" value="1"/>
</dbReference>
<organism evidence="2 3">
    <name type="scientific">Luteimicrobium subarcticum</name>
    <dbReference type="NCBI Taxonomy" id="620910"/>
    <lineage>
        <taxon>Bacteria</taxon>
        <taxon>Bacillati</taxon>
        <taxon>Actinomycetota</taxon>
        <taxon>Actinomycetes</taxon>
        <taxon>Micrococcales</taxon>
        <taxon>Luteimicrobium</taxon>
    </lineage>
</organism>
<dbReference type="RefSeq" id="WP_100350096.1">
    <property type="nucleotide sequence ID" value="NZ_PGTZ01000008.1"/>
</dbReference>
<gene>
    <name evidence="2" type="ORF">CLV34_1974</name>
</gene>
<evidence type="ECO:0000259" key="1">
    <source>
        <dbReference type="PROSITE" id="PS51819"/>
    </source>
</evidence>
<dbReference type="GO" id="GO:0016829">
    <property type="term" value="F:lyase activity"/>
    <property type="evidence" value="ECO:0007669"/>
    <property type="project" value="UniProtKB-KW"/>
</dbReference>
<dbReference type="CDD" id="cd06587">
    <property type="entry name" value="VOC"/>
    <property type="match status" value="1"/>
</dbReference>
<evidence type="ECO:0000313" key="3">
    <source>
        <dbReference type="Proteomes" id="UP000231586"/>
    </source>
</evidence>
<dbReference type="PANTHER" id="PTHR35908">
    <property type="entry name" value="HYPOTHETICAL FUSION PROTEIN"/>
    <property type="match status" value="1"/>
</dbReference>
<sequence length="123" mass="13047">MTLSFSGVVFDSADPATIASFWAQVLGWSGREDGDRGEVVIFPRQGETTTGPPSIVFQPVPEGKTVKNRVHLDLSPGGGADQDAEVERLEALGAHRVDVGQGEGLTFVVLADPEGNELCVLRD</sequence>
<dbReference type="InterPro" id="IPR037523">
    <property type="entry name" value="VOC_core"/>
</dbReference>
<dbReference type="OrthoDB" id="5524593at2"/>
<accession>A0A2M8WR41</accession>
<dbReference type="InterPro" id="IPR029068">
    <property type="entry name" value="Glyas_Bleomycin-R_OHBP_Dase"/>
</dbReference>
<name>A0A2M8WR41_9MICO</name>
<dbReference type="Pfam" id="PF18029">
    <property type="entry name" value="Glyoxalase_6"/>
    <property type="match status" value="1"/>
</dbReference>
<keyword evidence="2" id="KW-0456">Lyase</keyword>
<dbReference type="PROSITE" id="PS51819">
    <property type="entry name" value="VOC"/>
    <property type="match status" value="1"/>
</dbReference>
<proteinExistence type="predicted"/>
<comment type="caution">
    <text evidence="2">The sequence shown here is derived from an EMBL/GenBank/DDBJ whole genome shotgun (WGS) entry which is preliminary data.</text>
</comment>
<dbReference type="InterPro" id="IPR041581">
    <property type="entry name" value="Glyoxalase_6"/>
</dbReference>
<dbReference type="AlphaFoldDB" id="A0A2M8WR41"/>